<dbReference type="Proteomes" id="UP000826775">
    <property type="component" value="Chromosome"/>
</dbReference>
<dbReference type="EMBL" id="AP024814">
    <property type="protein sequence ID" value="BCZ17416.1"/>
    <property type="molecule type" value="Genomic_DNA"/>
</dbReference>
<proteinExistence type="predicted"/>
<evidence type="ECO:0000313" key="3">
    <source>
        <dbReference type="Proteomes" id="UP000826775"/>
    </source>
</evidence>
<feature type="domain" description="Dihydroneopterin aldolase/epimerase" evidence="1">
    <location>
        <begin position="3"/>
        <end position="106"/>
    </location>
</feature>
<dbReference type="InterPro" id="IPR006157">
    <property type="entry name" value="FolB_dom"/>
</dbReference>
<sequence>MTLSVQDYQIDAIIGVLESEQKTPQPLIVDLSIEYNYTPQDYLDYMDVLEVVQNKLATTQYGLLEEALSEITAWLKTCFPIITQITMVIKKPQACQKALVGVSLCAHFS</sequence>
<dbReference type="InterPro" id="IPR043133">
    <property type="entry name" value="GTP-CH-I_C/QueF"/>
</dbReference>
<dbReference type="SUPFAM" id="SSF55620">
    <property type="entry name" value="Tetrahydrobiopterin biosynthesis enzymes-like"/>
    <property type="match status" value="1"/>
</dbReference>
<dbReference type="Gene3D" id="3.30.1130.10">
    <property type="match status" value="1"/>
</dbReference>
<dbReference type="NCBIfam" id="TIGR00526">
    <property type="entry name" value="folB_dom"/>
    <property type="match status" value="1"/>
</dbReference>
<dbReference type="SMART" id="SM00905">
    <property type="entry name" value="FolB"/>
    <property type="match status" value="1"/>
</dbReference>
<gene>
    <name evidence="2" type="ORF">NHP190003_06980</name>
</gene>
<protein>
    <recommendedName>
        <fullName evidence="1">Dihydroneopterin aldolase/epimerase domain-containing protein</fullName>
    </recommendedName>
</protein>
<keyword evidence="3" id="KW-1185">Reference proteome</keyword>
<name>A0ABM7SH28_9HELI</name>
<evidence type="ECO:0000313" key="2">
    <source>
        <dbReference type="EMBL" id="BCZ17416.1"/>
    </source>
</evidence>
<accession>A0ABM7SH28</accession>
<reference evidence="2 3" key="1">
    <citation type="submission" date="2021-07" db="EMBL/GenBank/DDBJ databases">
        <title>Novel Helicobacter sp. Isolated from a dog.</title>
        <authorList>
            <person name="Rimbara E."/>
            <person name="Suzuki M."/>
        </authorList>
    </citation>
    <scope>NUCLEOTIDE SEQUENCE [LARGE SCALE GENOMIC DNA]</scope>
    <source>
        <strain evidence="3">NHP19-003</strain>
    </source>
</reference>
<dbReference type="Pfam" id="PF02152">
    <property type="entry name" value="FolB"/>
    <property type="match status" value="1"/>
</dbReference>
<organism evidence="2 3">
    <name type="scientific">Helicobacter gastrocanis</name>
    <dbReference type="NCBI Taxonomy" id="2849641"/>
    <lineage>
        <taxon>Bacteria</taxon>
        <taxon>Pseudomonadati</taxon>
        <taxon>Campylobacterota</taxon>
        <taxon>Epsilonproteobacteria</taxon>
        <taxon>Campylobacterales</taxon>
        <taxon>Helicobacteraceae</taxon>
        <taxon>Helicobacter</taxon>
    </lineage>
</organism>
<evidence type="ECO:0000259" key="1">
    <source>
        <dbReference type="SMART" id="SM00905"/>
    </source>
</evidence>
<dbReference type="RefSeq" id="WP_221280709.1">
    <property type="nucleotide sequence ID" value="NZ_AP024814.1"/>
</dbReference>